<comment type="subcellular location">
    <subcellularLocation>
        <location evidence="1">Cell envelope</location>
    </subcellularLocation>
</comment>
<proteinExistence type="inferred from homology"/>
<dbReference type="PANTHER" id="PTHR32347">
    <property type="entry name" value="EFFLUX SYSTEM COMPONENT YKNX-RELATED"/>
    <property type="match status" value="1"/>
</dbReference>
<evidence type="ECO:0000256" key="2">
    <source>
        <dbReference type="ARBA" id="ARBA00009477"/>
    </source>
</evidence>
<evidence type="ECO:0000259" key="6">
    <source>
        <dbReference type="Pfam" id="PF25967"/>
    </source>
</evidence>
<accession>A0A6M1T082</accession>
<dbReference type="AlphaFoldDB" id="A0A6M1T082"/>
<keyword evidence="5" id="KW-0472">Membrane</keyword>
<dbReference type="PANTHER" id="PTHR32347:SF23">
    <property type="entry name" value="BLL5650 PROTEIN"/>
    <property type="match status" value="1"/>
</dbReference>
<dbReference type="SUPFAM" id="SSF111369">
    <property type="entry name" value="HlyD-like secretion proteins"/>
    <property type="match status" value="1"/>
</dbReference>
<evidence type="ECO:0000256" key="5">
    <source>
        <dbReference type="SAM" id="Phobius"/>
    </source>
</evidence>
<gene>
    <name evidence="7" type="ORF">G3569_03095</name>
</gene>
<reference evidence="7 8" key="1">
    <citation type="submission" date="2020-02" db="EMBL/GenBank/DDBJ databases">
        <title>Aliifodinibius halophilus 2W32, complete genome.</title>
        <authorList>
            <person name="Li Y."/>
            <person name="Wu S."/>
        </authorList>
    </citation>
    <scope>NUCLEOTIDE SEQUENCE [LARGE SCALE GENOMIC DNA]</scope>
    <source>
        <strain evidence="7 8">2W32</strain>
    </source>
</reference>
<dbReference type="InterPro" id="IPR006143">
    <property type="entry name" value="RND_pump_MFP"/>
</dbReference>
<evidence type="ECO:0000256" key="4">
    <source>
        <dbReference type="SAM" id="Coils"/>
    </source>
</evidence>
<dbReference type="GO" id="GO:0022857">
    <property type="term" value="F:transmembrane transporter activity"/>
    <property type="evidence" value="ECO:0007669"/>
    <property type="project" value="InterPro"/>
</dbReference>
<evidence type="ECO:0000313" key="7">
    <source>
        <dbReference type="EMBL" id="NGP87329.1"/>
    </source>
</evidence>
<dbReference type="Gene3D" id="1.10.287.470">
    <property type="entry name" value="Helix hairpin bin"/>
    <property type="match status" value="1"/>
</dbReference>
<dbReference type="Gene3D" id="2.40.30.170">
    <property type="match status" value="1"/>
</dbReference>
<keyword evidence="8" id="KW-1185">Reference proteome</keyword>
<sequence length="416" mass="47544">MDRKIEKKKWSPKRIAFVVGGVAIIALFVYSFIFMDDRSTLNVDRDKLTVSIVQERLFQDFIRVTGTVQPIQTIYLDAIEGGVVEEIYRESGALVEKEDTILTLSNSDLRLRVLQQSSAIYDQINQTRNSRLNIEQNTLSLKERLANAENKLEIAKSKYDRQKKLMAKDLVAEQEFLETKENYGYQKKRYNLIYKSFKQDSLQSSQQLQQIDHSLDRMWRSLQAVQNILERLIVTAPISGQLSTIELNPGQSISSGERIGQIDILDNYKVRVGIDEFYLSRITTGLRGTFEFNGDTHELKITKVYPVVENGQFKVDMEFIGEAPEGLTRGQTVRIRLEVSDSDEALLVERGGFYQNTGGNWIYLITENGERAEKQEIQIGRQNPKYLEILSGLEPGDKVIISGYGTFGDNEVLNLE</sequence>
<feature type="transmembrane region" description="Helical" evidence="5">
    <location>
        <begin position="15"/>
        <end position="35"/>
    </location>
</feature>
<dbReference type="NCBIfam" id="TIGR01730">
    <property type="entry name" value="RND_mfp"/>
    <property type="match status" value="1"/>
</dbReference>
<keyword evidence="3 4" id="KW-0175">Coiled coil</keyword>
<protein>
    <submittedName>
        <fullName evidence="7">Efflux RND transporter periplasmic adaptor subunit</fullName>
    </submittedName>
</protein>
<dbReference type="InterPro" id="IPR050465">
    <property type="entry name" value="UPF0194_transport"/>
</dbReference>
<feature type="domain" description="Multidrug resistance protein MdtA-like C-terminal permuted SH3" evidence="6">
    <location>
        <begin position="346"/>
        <end position="404"/>
    </location>
</feature>
<evidence type="ECO:0000256" key="1">
    <source>
        <dbReference type="ARBA" id="ARBA00004196"/>
    </source>
</evidence>
<dbReference type="EMBL" id="JAALLS010000002">
    <property type="protein sequence ID" value="NGP87329.1"/>
    <property type="molecule type" value="Genomic_DNA"/>
</dbReference>
<comment type="similarity">
    <text evidence="2">Belongs to the membrane fusion protein (MFP) (TC 8.A.1) family.</text>
</comment>
<dbReference type="Pfam" id="PF25967">
    <property type="entry name" value="RND-MFP_C"/>
    <property type="match status" value="1"/>
</dbReference>
<comment type="caution">
    <text evidence="7">The sequence shown here is derived from an EMBL/GenBank/DDBJ whole genome shotgun (WGS) entry which is preliminary data.</text>
</comment>
<dbReference type="Proteomes" id="UP000479132">
    <property type="component" value="Unassembled WGS sequence"/>
</dbReference>
<feature type="coiled-coil region" evidence="4">
    <location>
        <begin position="131"/>
        <end position="165"/>
    </location>
</feature>
<name>A0A6M1T082_9BACT</name>
<dbReference type="Gene3D" id="2.40.420.20">
    <property type="match status" value="1"/>
</dbReference>
<evidence type="ECO:0000256" key="3">
    <source>
        <dbReference type="ARBA" id="ARBA00023054"/>
    </source>
</evidence>
<evidence type="ECO:0000313" key="8">
    <source>
        <dbReference type="Proteomes" id="UP000479132"/>
    </source>
</evidence>
<keyword evidence="5" id="KW-1133">Transmembrane helix</keyword>
<keyword evidence="5" id="KW-0812">Transmembrane</keyword>
<dbReference type="Gene3D" id="2.40.50.100">
    <property type="match status" value="1"/>
</dbReference>
<dbReference type="GO" id="GO:0030313">
    <property type="term" value="C:cell envelope"/>
    <property type="evidence" value="ECO:0007669"/>
    <property type="project" value="UniProtKB-SubCell"/>
</dbReference>
<organism evidence="7 8">
    <name type="scientific">Fodinibius halophilus</name>
    <dbReference type="NCBI Taxonomy" id="1736908"/>
    <lineage>
        <taxon>Bacteria</taxon>
        <taxon>Pseudomonadati</taxon>
        <taxon>Balneolota</taxon>
        <taxon>Balneolia</taxon>
        <taxon>Balneolales</taxon>
        <taxon>Balneolaceae</taxon>
        <taxon>Fodinibius</taxon>
    </lineage>
</organism>
<dbReference type="InterPro" id="IPR058627">
    <property type="entry name" value="MdtA-like_C"/>
</dbReference>
<dbReference type="GO" id="GO:0016020">
    <property type="term" value="C:membrane"/>
    <property type="evidence" value="ECO:0007669"/>
    <property type="project" value="InterPro"/>
</dbReference>